<evidence type="ECO:0000313" key="2">
    <source>
        <dbReference type="EMBL" id="CAF0950977.1"/>
    </source>
</evidence>
<proteinExistence type="predicted"/>
<evidence type="ECO:0000313" key="4">
    <source>
        <dbReference type="Proteomes" id="UP000663868"/>
    </source>
</evidence>
<sequence length="137" mass="14890">MLKVGTHSLWASVLGGLVKVVGGIGSAVGGAQQASNASKQYTVRIGNSSGITRKVFVASGDNQWEWTLAPGTSKSFRFRAHSRTLFYMRDYASGTGFDIYGGRAPSKRSNDIELYDREITVNGRSYSHVILKRNNGL</sequence>
<dbReference type="EMBL" id="CAJNOE010000127">
    <property type="protein sequence ID" value="CAF0950977.1"/>
    <property type="molecule type" value="Genomic_DNA"/>
</dbReference>
<dbReference type="EMBL" id="CAJOBB010004486">
    <property type="protein sequence ID" value="CAF4091050.1"/>
    <property type="molecule type" value="Genomic_DNA"/>
</dbReference>
<comment type="caution">
    <text evidence="3">The sequence shown here is derived from an EMBL/GenBank/DDBJ whole genome shotgun (WGS) entry which is preliminary data.</text>
</comment>
<evidence type="ECO:0000256" key="1">
    <source>
        <dbReference type="SAM" id="SignalP"/>
    </source>
</evidence>
<feature type="signal peptide" evidence="1">
    <location>
        <begin position="1"/>
        <end position="23"/>
    </location>
</feature>
<feature type="chain" id="PRO_5036415890" evidence="1">
    <location>
        <begin position="24"/>
        <end position="137"/>
    </location>
</feature>
<name>A0A819U7M5_9BILA</name>
<keyword evidence="1" id="KW-0732">Signal</keyword>
<dbReference type="AlphaFoldDB" id="A0A819U7M5"/>
<gene>
    <name evidence="2" type="ORF">IZO911_LOCUS14998</name>
    <name evidence="3" type="ORF">KXQ929_LOCUS33958</name>
</gene>
<protein>
    <submittedName>
        <fullName evidence="3">Uncharacterized protein</fullName>
    </submittedName>
</protein>
<reference evidence="3" key="1">
    <citation type="submission" date="2021-02" db="EMBL/GenBank/DDBJ databases">
        <authorList>
            <person name="Nowell W R."/>
        </authorList>
    </citation>
    <scope>NUCLEOTIDE SEQUENCE</scope>
</reference>
<dbReference type="Proteomes" id="UP000663860">
    <property type="component" value="Unassembled WGS sequence"/>
</dbReference>
<accession>A0A819U7M5</accession>
<evidence type="ECO:0000313" key="3">
    <source>
        <dbReference type="EMBL" id="CAF4091050.1"/>
    </source>
</evidence>
<dbReference type="Proteomes" id="UP000663868">
    <property type="component" value="Unassembled WGS sequence"/>
</dbReference>
<organism evidence="3 4">
    <name type="scientific">Adineta steineri</name>
    <dbReference type="NCBI Taxonomy" id="433720"/>
    <lineage>
        <taxon>Eukaryota</taxon>
        <taxon>Metazoa</taxon>
        <taxon>Spiralia</taxon>
        <taxon>Gnathifera</taxon>
        <taxon>Rotifera</taxon>
        <taxon>Eurotatoria</taxon>
        <taxon>Bdelloidea</taxon>
        <taxon>Adinetida</taxon>
        <taxon>Adinetidae</taxon>
        <taxon>Adineta</taxon>
    </lineage>
</organism>